<dbReference type="RefSeq" id="WP_074237385.1">
    <property type="nucleotide sequence ID" value="NZ_FSRA01000001.1"/>
</dbReference>
<name>A0A1N6D4X1_9BACT</name>
<evidence type="ECO:0000256" key="1">
    <source>
        <dbReference type="SAM" id="Phobius"/>
    </source>
</evidence>
<keyword evidence="3" id="KW-1185">Reference proteome</keyword>
<dbReference type="STRING" id="536979.SAMN04488055_0275"/>
<dbReference type="OrthoDB" id="673785at2"/>
<evidence type="ECO:0000313" key="2">
    <source>
        <dbReference type="EMBL" id="SIN65841.1"/>
    </source>
</evidence>
<reference evidence="2 3" key="1">
    <citation type="submission" date="2016-11" db="EMBL/GenBank/DDBJ databases">
        <authorList>
            <person name="Jaros S."/>
            <person name="Januszkiewicz K."/>
            <person name="Wedrychowicz H."/>
        </authorList>
    </citation>
    <scope>NUCLEOTIDE SEQUENCE [LARGE SCALE GENOMIC DNA]</scope>
    <source>
        <strain evidence="2 3">DSM 24787</strain>
    </source>
</reference>
<sequence>MKKIILILSSIVLVTILCFLYLYQTADIANKGRNGFDRVFSDRYVKNDHAIANEFKVQKVIGIHGARLYFVSPGAGYLVSTDLDLKDPKKVILEKNEAPPVSYALDSNFIYSYAINENAVSVFDYDGKLLKRVLIKQQFSRIIALTESIFVIRDFKKLMEGVTFVKIKVDSALDEQIKMKELDIESYKNNPFANDGLLVMDRDSGTIVYMNYYHNSFFVMDTTFSKAIRYRTIDTTSLSKLYTKSVKSEKKVGITNYSPANIINRDAVINDGKMHLLSNLAADNQPKDQFSSSTTIDVYQVQSGKYLYSYMLPDCHNNKVKSLLLKDAELISVYPDSIIKYKMN</sequence>
<dbReference type="Proteomes" id="UP000185003">
    <property type="component" value="Unassembled WGS sequence"/>
</dbReference>
<keyword evidence="1" id="KW-0812">Transmembrane</keyword>
<feature type="transmembrane region" description="Helical" evidence="1">
    <location>
        <begin position="5"/>
        <end position="23"/>
    </location>
</feature>
<evidence type="ECO:0008006" key="4">
    <source>
        <dbReference type="Google" id="ProtNLM"/>
    </source>
</evidence>
<protein>
    <recommendedName>
        <fullName evidence="4">TolB-like 6-blade propeller-like</fullName>
    </recommendedName>
</protein>
<keyword evidence="1" id="KW-0472">Membrane</keyword>
<evidence type="ECO:0000313" key="3">
    <source>
        <dbReference type="Proteomes" id="UP000185003"/>
    </source>
</evidence>
<dbReference type="AlphaFoldDB" id="A0A1N6D4X1"/>
<organism evidence="2 3">
    <name type="scientific">Chitinophaga niabensis</name>
    <dbReference type="NCBI Taxonomy" id="536979"/>
    <lineage>
        <taxon>Bacteria</taxon>
        <taxon>Pseudomonadati</taxon>
        <taxon>Bacteroidota</taxon>
        <taxon>Chitinophagia</taxon>
        <taxon>Chitinophagales</taxon>
        <taxon>Chitinophagaceae</taxon>
        <taxon>Chitinophaga</taxon>
    </lineage>
</organism>
<keyword evidence="1" id="KW-1133">Transmembrane helix</keyword>
<proteinExistence type="predicted"/>
<accession>A0A1N6D4X1</accession>
<dbReference type="EMBL" id="FSRA01000001">
    <property type="protein sequence ID" value="SIN65841.1"/>
    <property type="molecule type" value="Genomic_DNA"/>
</dbReference>
<gene>
    <name evidence="2" type="ORF">SAMN04488055_0275</name>
</gene>